<feature type="domain" description="Pyrin" evidence="2">
    <location>
        <begin position="45"/>
        <end position="135"/>
    </location>
</feature>
<gene>
    <name evidence="3" type="ORF">PFLUV_G00105790</name>
</gene>
<dbReference type="AlphaFoldDB" id="A0A6A5E8M1"/>
<organism evidence="3 4">
    <name type="scientific">Perca fluviatilis</name>
    <name type="common">European perch</name>
    <dbReference type="NCBI Taxonomy" id="8168"/>
    <lineage>
        <taxon>Eukaryota</taxon>
        <taxon>Metazoa</taxon>
        <taxon>Chordata</taxon>
        <taxon>Craniata</taxon>
        <taxon>Vertebrata</taxon>
        <taxon>Euteleostomi</taxon>
        <taxon>Actinopterygii</taxon>
        <taxon>Neopterygii</taxon>
        <taxon>Teleostei</taxon>
        <taxon>Neoteleostei</taxon>
        <taxon>Acanthomorphata</taxon>
        <taxon>Eupercaria</taxon>
        <taxon>Perciformes</taxon>
        <taxon>Percoidei</taxon>
        <taxon>Percidae</taxon>
        <taxon>Percinae</taxon>
        <taxon>Perca</taxon>
    </lineage>
</organism>
<dbReference type="InterPro" id="IPR004020">
    <property type="entry name" value="DAPIN"/>
</dbReference>
<dbReference type="CDD" id="cd08321">
    <property type="entry name" value="Pyrin_ASC-like"/>
    <property type="match status" value="1"/>
</dbReference>
<dbReference type="InterPro" id="IPR011029">
    <property type="entry name" value="DEATH-like_dom_sf"/>
</dbReference>
<evidence type="ECO:0000313" key="4">
    <source>
        <dbReference type="Proteomes" id="UP000465112"/>
    </source>
</evidence>
<evidence type="ECO:0000256" key="1">
    <source>
        <dbReference type="SAM" id="MobiDB-lite"/>
    </source>
</evidence>
<dbReference type="Gene3D" id="1.10.533.10">
    <property type="entry name" value="Death Domain, Fas"/>
    <property type="match status" value="1"/>
</dbReference>
<accession>A0A6A5E8M1</accession>
<proteinExistence type="predicted"/>
<dbReference type="Proteomes" id="UP000465112">
    <property type="component" value="Chromosome 9"/>
</dbReference>
<protein>
    <recommendedName>
        <fullName evidence="2">Pyrin domain-containing protein</fullName>
    </recommendedName>
</protein>
<comment type="caution">
    <text evidence="3">The sequence shown here is derived from an EMBL/GenBank/DDBJ whole genome shotgun (WGS) entry which is preliminary data.</text>
</comment>
<keyword evidence="4" id="KW-1185">Reference proteome</keyword>
<dbReference type="SMART" id="SM01289">
    <property type="entry name" value="PYRIN"/>
    <property type="match status" value="1"/>
</dbReference>
<sequence>MSQSTTEPPAEIETRTKEEVVIEISTKDEDDIETRIEEDVHNRLMTENPTVVIKNTLDKLGKKRLKSFKFQLNNHKAKGLEPIARSKLEDKDAKDIATLMAEYYGREDALSVTRDILQKIDQRDLASQLASDNGTKQSDTSSAESEENTENSGSPSKTKRCGGFAVSMPPVRPDVSCLVPPFPFFVNF</sequence>
<dbReference type="SUPFAM" id="SSF47986">
    <property type="entry name" value="DEATH domain"/>
    <property type="match status" value="1"/>
</dbReference>
<feature type="compositionally biased region" description="Polar residues" evidence="1">
    <location>
        <begin position="128"/>
        <end position="137"/>
    </location>
</feature>
<dbReference type="PROSITE" id="PS50824">
    <property type="entry name" value="DAPIN"/>
    <property type="match status" value="1"/>
</dbReference>
<feature type="region of interest" description="Disordered" evidence="1">
    <location>
        <begin position="127"/>
        <end position="165"/>
    </location>
</feature>
<name>A0A6A5E8M1_PERFL</name>
<dbReference type="Pfam" id="PF02758">
    <property type="entry name" value="PYRIN"/>
    <property type="match status" value="1"/>
</dbReference>
<evidence type="ECO:0000259" key="2">
    <source>
        <dbReference type="PROSITE" id="PS50824"/>
    </source>
</evidence>
<evidence type="ECO:0000313" key="3">
    <source>
        <dbReference type="EMBL" id="KAF1385251.1"/>
    </source>
</evidence>
<dbReference type="EMBL" id="VHII01000009">
    <property type="protein sequence ID" value="KAF1385251.1"/>
    <property type="molecule type" value="Genomic_DNA"/>
</dbReference>
<reference evidence="3 4" key="1">
    <citation type="submission" date="2019-06" db="EMBL/GenBank/DDBJ databases">
        <title>A chromosome-scale genome assembly of the European perch, Perca fluviatilis.</title>
        <authorList>
            <person name="Roques C."/>
            <person name="Zahm M."/>
            <person name="Cabau C."/>
            <person name="Klopp C."/>
            <person name="Bouchez O."/>
            <person name="Donnadieu C."/>
            <person name="Kuhl H."/>
            <person name="Gislard M."/>
            <person name="Guendouz S."/>
            <person name="Journot L."/>
            <person name="Haffray P."/>
            <person name="Bestin A."/>
            <person name="Morvezen R."/>
            <person name="Feron R."/>
            <person name="Wen M."/>
            <person name="Jouanno E."/>
            <person name="Herpin A."/>
            <person name="Schartl M."/>
            <person name="Postlethwait J."/>
            <person name="Schaerlinger B."/>
            <person name="Chardard D."/>
            <person name="Lecocq T."/>
            <person name="Poncet C."/>
            <person name="Jaffrelo L."/>
            <person name="Lampietro C."/>
            <person name="Guiguen Y."/>
        </authorList>
    </citation>
    <scope>NUCLEOTIDE SEQUENCE [LARGE SCALE GENOMIC DNA]</scope>
    <source>
        <tissue evidence="3">Blood</tissue>
    </source>
</reference>